<keyword evidence="5" id="KW-1185">Reference proteome</keyword>
<dbReference type="InterPro" id="IPR011989">
    <property type="entry name" value="ARM-like"/>
</dbReference>
<dbReference type="InterPro" id="IPR052587">
    <property type="entry name" value="TELO2-interacting_protein_1"/>
</dbReference>
<dbReference type="InterPro" id="IPR049362">
    <property type="entry name" value="TTI1_rpt"/>
</dbReference>
<dbReference type="SUPFAM" id="SSF48371">
    <property type="entry name" value="ARM repeat"/>
    <property type="match status" value="1"/>
</dbReference>
<dbReference type="GO" id="GO:0005737">
    <property type="term" value="C:cytoplasm"/>
    <property type="evidence" value="ECO:0007669"/>
    <property type="project" value="TreeGrafter"/>
</dbReference>
<dbReference type="PANTHER" id="PTHR18460">
    <property type="entry name" value="TEL2 INTERACTING PROTEIN 1 TTI1 FAMILY MEMBER"/>
    <property type="match status" value="1"/>
</dbReference>
<evidence type="ECO:0000256" key="1">
    <source>
        <dbReference type="SAM" id="MobiDB-lite"/>
    </source>
</evidence>
<evidence type="ECO:0008006" key="6">
    <source>
        <dbReference type="Google" id="ProtNLM"/>
    </source>
</evidence>
<name>A0A6G1IJP0_9PLEO</name>
<evidence type="ECO:0000259" key="3">
    <source>
        <dbReference type="Pfam" id="PF24181"/>
    </source>
</evidence>
<accession>A0A6G1IJP0</accession>
<dbReference type="OrthoDB" id="49511at2759"/>
<protein>
    <recommendedName>
        <fullName evidence="6">ARM repeat-containing protein</fullName>
    </recommendedName>
</protein>
<proteinExistence type="predicted"/>
<dbReference type="InterPro" id="IPR057567">
    <property type="entry name" value="TPR_TTI1_C"/>
</dbReference>
<dbReference type="PANTHER" id="PTHR18460:SF3">
    <property type="entry name" value="TELO2-INTERACTING PROTEIN 1 HOMOLOG"/>
    <property type="match status" value="1"/>
</dbReference>
<dbReference type="InterPro" id="IPR057566">
    <property type="entry name" value="TPR_TTI1_N"/>
</dbReference>
<dbReference type="Proteomes" id="UP000799291">
    <property type="component" value="Unassembled WGS sequence"/>
</dbReference>
<feature type="domain" description="TTI1 N-terminal TPR" evidence="2">
    <location>
        <begin position="7"/>
        <end position="339"/>
    </location>
</feature>
<organism evidence="4 5">
    <name type="scientific">Lentithecium fluviatile CBS 122367</name>
    <dbReference type="NCBI Taxonomy" id="1168545"/>
    <lineage>
        <taxon>Eukaryota</taxon>
        <taxon>Fungi</taxon>
        <taxon>Dikarya</taxon>
        <taxon>Ascomycota</taxon>
        <taxon>Pezizomycotina</taxon>
        <taxon>Dothideomycetes</taxon>
        <taxon>Pleosporomycetidae</taxon>
        <taxon>Pleosporales</taxon>
        <taxon>Massarineae</taxon>
        <taxon>Lentitheciaceae</taxon>
        <taxon>Lentithecium</taxon>
    </lineage>
</organism>
<dbReference type="Gene3D" id="1.25.10.10">
    <property type="entry name" value="Leucine-rich Repeat Variant"/>
    <property type="match status" value="3"/>
</dbReference>
<evidence type="ECO:0000259" key="2">
    <source>
        <dbReference type="Pfam" id="PF24173"/>
    </source>
</evidence>
<evidence type="ECO:0000313" key="4">
    <source>
        <dbReference type="EMBL" id="KAF2678161.1"/>
    </source>
</evidence>
<reference evidence="4" key="1">
    <citation type="journal article" date="2020" name="Stud. Mycol.">
        <title>101 Dothideomycetes genomes: a test case for predicting lifestyles and emergence of pathogens.</title>
        <authorList>
            <person name="Haridas S."/>
            <person name="Albert R."/>
            <person name="Binder M."/>
            <person name="Bloem J."/>
            <person name="Labutti K."/>
            <person name="Salamov A."/>
            <person name="Andreopoulos B."/>
            <person name="Baker S."/>
            <person name="Barry K."/>
            <person name="Bills G."/>
            <person name="Bluhm B."/>
            <person name="Cannon C."/>
            <person name="Castanera R."/>
            <person name="Culley D."/>
            <person name="Daum C."/>
            <person name="Ezra D."/>
            <person name="Gonzalez J."/>
            <person name="Henrissat B."/>
            <person name="Kuo A."/>
            <person name="Liang C."/>
            <person name="Lipzen A."/>
            <person name="Lutzoni F."/>
            <person name="Magnuson J."/>
            <person name="Mondo S."/>
            <person name="Nolan M."/>
            <person name="Ohm R."/>
            <person name="Pangilinan J."/>
            <person name="Park H.-J."/>
            <person name="Ramirez L."/>
            <person name="Alfaro M."/>
            <person name="Sun H."/>
            <person name="Tritt A."/>
            <person name="Yoshinaga Y."/>
            <person name="Zwiers L.-H."/>
            <person name="Turgeon B."/>
            <person name="Goodwin S."/>
            <person name="Spatafora J."/>
            <person name="Crous P."/>
            <person name="Grigoriev I."/>
        </authorList>
    </citation>
    <scope>NUCLEOTIDE SEQUENCE</scope>
    <source>
        <strain evidence="4">CBS 122367</strain>
    </source>
</reference>
<feature type="domain" description="TTI1 C-terminal TPR" evidence="3">
    <location>
        <begin position="773"/>
        <end position="898"/>
    </location>
</feature>
<dbReference type="Pfam" id="PF24173">
    <property type="entry name" value="TPR_TTI1_N"/>
    <property type="match status" value="1"/>
</dbReference>
<dbReference type="Pfam" id="PF24181">
    <property type="entry name" value="TPR_TTI1_C"/>
    <property type="match status" value="1"/>
</dbReference>
<feature type="region of interest" description="Disordered" evidence="1">
    <location>
        <begin position="776"/>
        <end position="807"/>
    </location>
</feature>
<dbReference type="AlphaFoldDB" id="A0A6G1IJP0"/>
<evidence type="ECO:0000313" key="5">
    <source>
        <dbReference type="Proteomes" id="UP000799291"/>
    </source>
</evidence>
<sequence length="1070" mass="117332">MERQQTFFQLKAASVEVLQATASLPQRPSARSDLTKALTALSSTLQTVTAIPGALDARLAEYVFVPISQVLRISRTVPVRALELCLECISILLKAGWGGALAPELSGQLLILFTFMAKPSSAENGIAGSSEELQTLALKCIGELFTEVSRTTPGKQQLTATANIPALGEAVLVILDSVTGSNSNPVKLQAVTTMSSLITAIDDKDALASFLPRIVSSLTKVLTPSSSNRASFRVLERGLVSLSALFTRLISDRETKDLPKTGPQSSQDTSKVVRSSSWLQATASQIKIALANILKLRNHNKSEVRQALLGLCLTVIQECRTSLADCVSMVIETMVTLAGRGESSDTVEKDLKIMLSTDDKLSDLLRESLHGWIISLPRLMQSKDDAGRRQIIHQISVTLRLLADNNVMVNDLLAVSLRDGVSAVLTDAKGTSIVETASNATVDSGLVLSRATSASFEPLRLRLKGQEEMMKEFKLLLGELARSDTAVTVTEDLVNGLDVGSEESRLASFWLSVNLLRDTMAANPPLGEFIDIGASHPQEELLDNLYSHSLTILNERDAATASHWHFPALAFEVLALQATKYKTEFRAELSETLYPILHHLGSANPGLRSHAITCLNIIAESCDYSSASELVIANVDYIVNAVGLRLSYGDVSPQAPQVLLMMMRLCGPSLLPYLDDLVGSIFGALERYHGYPKLVELLFAVLKGMAEEGVKAPQLAITDSSDQPSDIKKQDDETIILEFFAKIRKLEADFLATKEDIEELPAGSFPQKPWKELTEEEFKQQTTLPGDQDPPPTDEKPPEDPPPPAPRTFDILLKISDLTQHYLTSSSPALRTSLLSLLHTTIPALARHENSFLPLINTLWPVLLPRLEDPEAYIVANALDIVGLMCTHAGNFMKTRIESAWELLKSIYKRTITKKDTSKPQTSTRKPTRLIDLSNITQSKSGTSIHTSTGRITTSSPSNDTFLSRPELYVNAPTRMIWDALVRLLCAISQHVHIQDVLFDDVLDMLDPVLEKPEVKKAMESRNADAVWLRLYKKSKRAAEQKEMQWELPVELGGPVKMPQCAKDLGFVEL</sequence>
<dbReference type="EMBL" id="MU005614">
    <property type="protein sequence ID" value="KAF2678161.1"/>
    <property type="molecule type" value="Genomic_DNA"/>
</dbReference>
<dbReference type="Pfam" id="PF21547">
    <property type="entry name" value="TTI1"/>
    <property type="match status" value="1"/>
</dbReference>
<dbReference type="InterPro" id="IPR016024">
    <property type="entry name" value="ARM-type_fold"/>
</dbReference>
<gene>
    <name evidence="4" type="ORF">K458DRAFT_377196</name>
</gene>